<gene>
    <name evidence="2" type="primary">LOC104947849</name>
</gene>
<accession>A0A6I9ND43</accession>
<dbReference type="OrthoDB" id="308440at2759"/>
<sequence>VCRDVYLIYRLVFNGCYCSVFPQINMMLANLYRKAGQERSAVTSYKEVLRQCPLALDAIIGLLSLSVKGAEVASMTMDVIQSIPNLEWLSVWIKAYAFIHAGDNQRAINTIW</sequence>
<proteinExistence type="predicted"/>
<dbReference type="GeneID" id="104947849"/>
<organism evidence="1 2">
    <name type="scientific">Notothenia coriiceps</name>
    <name type="common">black rockcod</name>
    <dbReference type="NCBI Taxonomy" id="8208"/>
    <lineage>
        <taxon>Eukaryota</taxon>
        <taxon>Metazoa</taxon>
        <taxon>Chordata</taxon>
        <taxon>Craniata</taxon>
        <taxon>Vertebrata</taxon>
        <taxon>Euteleostomi</taxon>
        <taxon>Actinopterygii</taxon>
        <taxon>Neopterygii</taxon>
        <taxon>Teleostei</taxon>
        <taxon>Neoteleostei</taxon>
        <taxon>Acanthomorphata</taxon>
        <taxon>Eupercaria</taxon>
        <taxon>Perciformes</taxon>
        <taxon>Notothenioidei</taxon>
        <taxon>Nototheniidae</taxon>
        <taxon>Notothenia</taxon>
    </lineage>
</organism>
<name>A0A6I9ND43_9TELE</name>
<feature type="non-terminal residue" evidence="2">
    <location>
        <position position="1"/>
    </location>
</feature>
<protein>
    <submittedName>
        <fullName evidence="2">Anaphase-promoting complex subunit 7-like</fullName>
    </submittedName>
</protein>
<keyword evidence="1" id="KW-1185">Reference proteome</keyword>
<evidence type="ECO:0000313" key="2">
    <source>
        <dbReference type="RefSeq" id="XP_010772265.1"/>
    </source>
</evidence>
<dbReference type="RefSeq" id="XP_010772265.1">
    <property type="nucleotide sequence ID" value="XM_010773963.1"/>
</dbReference>
<dbReference type="Proteomes" id="UP000504611">
    <property type="component" value="Unplaced"/>
</dbReference>
<dbReference type="InterPro" id="IPR011990">
    <property type="entry name" value="TPR-like_helical_dom_sf"/>
</dbReference>
<reference evidence="2" key="1">
    <citation type="submission" date="2025-08" db="UniProtKB">
        <authorList>
            <consortium name="RefSeq"/>
        </authorList>
    </citation>
    <scope>IDENTIFICATION</scope>
    <source>
        <tissue evidence="2">Muscle</tissue>
    </source>
</reference>
<evidence type="ECO:0000313" key="1">
    <source>
        <dbReference type="Proteomes" id="UP000504611"/>
    </source>
</evidence>
<dbReference type="Gene3D" id="1.25.40.10">
    <property type="entry name" value="Tetratricopeptide repeat domain"/>
    <property type="match status" value="1"/>
</dbReference>
<dbReference type="KEGG" id="ncc:104947849"/>
<dbReference type="AlphaFoldDB" id="A0A6I9ND43"/>